<dbReference type="EMBL" id="WJEE01000018">
    <property type="protein sequence ID" value="MRI66620.1"/>
    <property type="molecule type" value="Genomic_DNA"/>
</dbReference>
<proteinExistence type="predicted"/>
<evidence type="ECO:0000313" key="2">
    <source>
        <dbReference type="Proteomes" id="UP000435187"/>
    </source>
</evidence>
<gene>
    <name evidence="1" type="ORF">GH885_09695</name>
</gene>
<sequence>MDSLSEQIYNESDFFYKWAYDPTVASMLTMIDAIHNYSKEYNLSNQLFGILKVNAPITFQFIDLDSFQLEDTLYIKMNARGKPLTQFENFKARFQQYLEGVDMVDGKEILFKIDTVWSDFFWKHQKKNYDESFLQFFYALLYNQLARHPQNRNDLFAAINGGEVIRFDDLTMLSIENEQWVKDIEVTLDILSEQKLDNQQSVINIKRVINEAMTHGINYEDRVQLYGIVAYVRHFNDDFAVFSRWMRFVRNVIVNTIYNRVEDYMQSIQAIDRLVTHAENLNEYLADPNVKLSGFFGSQLSQEKLKANLFLGDEAWENHIHIAEDYRYFEGEIGFLLTFIDADSYKEWTEGEHKQKQSSFTSYYEKAIEIFGETKLNVSNNLLSRALLTTGDYLIKTGQNYSFLIEGFDRDISWKRYLRHDHVRYLKQLLDKVTPDTVEKGLQQIIDESKVTDWRKYFIKYPLILAKKCGNKRLIRFHDENNILLLDTTMTSGYCQEYYSYAIYAALQQKGITCTYRESVGAYNEKYVELDQGGYTLDFDDEKFIVYDANENIIDKIEDFNEALDKMCELAGIDVK</sequence>
<evidence type="ECO:0000313" key="1">
    <source>
        <dbReference type="EMBL" id="MRI66620.1"/>
    </source>
</evidence>
<reference evidence="1 2" key="1">
    <citation type="submission" date="2019-10" db="EMBL/GenBank/DDBJ databases">
        <title>Gracilibacillus salitolerans sp. nov., a moderate halophile isolated from a saline soil in northwest China.</title>
        <authorList>
            <person name="Gan L."/>
        </authorList>
    </citation>
    <scope>NUCLEOTIDE SEQUENCE [LARGE SCALE GENOMIC DNA]</scope>
    <source>
        <strain evidence="1 2">TP2-8</strain>
    </source>
</reference>
<organism evidence="1 2">
    <name type="scientific">Gracilibacillus thailandensis</name>
    <dbReference type="NCBI Taxonomy" id="563735"/>
    <lineage>
        <taxon>Bacteria</taxon>
        <taxon>Bacillati</taxon>
        <taxon>Bacillota</taxon>
        <taxon>Bacilli</taxon>
        <taxon>Bacillales</taxon>
        <taxon>Bacillaceae</taxon>
        <taxon>Gracilibacillus</taxon>
    </lineage>
</organism>
<comment type="caution">
    <text evidence="1">The sequence shown here is derived from an EMBL/GenBank/DDBJ whole genome shotgun (WGS) entry which is preliminary data.</text>
</comment>
<protein>
    <submittedName>
        <fullName evidence="1">Uncharacterized protein</fullName>
    </submittedName>
</protein>
<dbReference type="Proteomes" id="UP000435187">
    <property type="component" value="Unassembled WGS sequence"/>
</dbReference>
<keyword evidence="2" id="KW-1185">Reference proteome</keyword>
<accession>A0A6N7R0P0</accession>
<dbReference type="AlphaFoldDB" id="A0A6N7R0P0"/>
<name>A0A6N7R0P0_9BACI</name>